<dbReference type="Proteomes" id="UP000190648">
    <property type="component" value="Unassembled WGS sequence"/>
</dbReference>
<name>A0A1V4KS21_PATFA</name>
<evidence type="ECO:0000256" key="1">
    <source>
        <dbReference type="SAM" id="MobiDB-lite"/>
    </source>
</evidence>
<feature type="region of interest" description="Disordered" evidence="1">
    <location>
        <begin position="1"/>
        <end position="75"/>
    </location>
</feature>
<accession>A0A1V4KS21</accession>
<reference evidence="2 3" key="1">
    <citation type="submission" date="2016-02" db="EMBL/GenBank/DDBJ databases">
        <title>Band-tailed pigeon sequencing and assembly.</title>
        <authorList>
            <person name="Soares A.E."/>
            <person name="Novak B.J."/>
            <person name="Rice E.S."/>
            <person name="O'Connell B."/>
            <person name="Chang D."/>
            <person name="Weber S."/>
            <person name="Shapiro B."/>
        </authorList>
    </citation>
    <scope>NUCLEOTIDE SEQUENCE [LARGE SCALE GENOMIC DNA]</scope>
    <source>
        <strain evidence="2">BTP2013</strain>
        <tissue evidence="2">Blood</tissue>
    </source>
</reference>
<dbReference type="AlphaFoldDB" id="A0A1V4KS21"/>
<feature type="compositionally biased region" description="Polar residues" evidence="1">
    <location>
        <begin position="1"/>
        <end position="16"/>
    </location>
</feature>
<keyword evidence="3" id="KW-1185">Reference proteome</keyword>
<gene>
    <name evidence="2" type="primary">SPEF1</name>
    <name evidence="2" type="ORF">AV530_009573</name>
</gene>
<sequence>MDSPAGTDTSPDSASTPACPGHREPGGWAAQEELGYLETGCSKAKAGAGGGSAQDAPHAAGVTKSRPGCPQPAPGDAAVRLQLAEREQALLLARETIQILQLKVGRLEQLLHLKNVRIDDLSRRLRDTQGQQR</sequence>
<dbReference type="OrthoDB" id="193300at2759"/>
<proteinExistence type="predicted"/>
<dbReference type="EMBL" id="LSYS01001717">
    <property type="protein sequence ID" value="OPJ87219.1"/>
    <property type="molecule type" value="Genomic_DNA"/>
</dbReference>
<organism evidence="2 3">
    <name type="scientific">Patagioenas fasciata monilis</name>
    <dbReference type="NCBI Taxonomy" id="372326"/>
    <lineage>
        <taxon>Eukaryota</taxon>
        <taxon>Metazoa</taxon>
        <taxon>Chordata</taxon>
        <taxon>Craniata</taxon>
        <taxon>Vertebrata</taxon>
        <taxon>Euteleostomi</taxon>
        <taxon>Archelosauria</taxon>
        <taxon>Archosauria</taxon>
        <taxon>Dinosauria</taxon>
        <taxon>Saurischia</taxon>
        <taxon>Theropoda</taxon>
        <taxon>Coelurosauria</taxon>
        <taxon>Aves</taxon>
        <taxon>Neognathae</taxon>
        <taxon>Neoaves</taxon>
        <taxon>Columbimorphae</taxon>
        <taxon>Columbiformes</taxon>
        <taxon>Columbidae</taxon>
        <taxon>Patagioenas</taxon>
    </lineage>
</organism>
<evidence type="ECO:0000313" key="2">
    <source>
        <dbReference type="EMBL" id="OPJ87219.1"/>
    </source>
</evidence>
<keyword evidence="2" id="KW-0966">Cell projection</keyword>
<evidence type="ECO:0000313" key="3">
    <source>
        <dbReference type="Proteomes" id="UP000190648"/>
    </source>
</evidence>
<protein>
    <submittedName>
        <fullName evidence="2">Sperm flagellar protein 1</fullName>
    </submittedName>
</protein>
<keyword evidence="2" id="KW-0969">Cilium</keyword>
<dbReference type="STRING" id="372326.A0A1V4KS21"/>
<comment type="caution">
    <text evidence="2">The sequence shown here is derived from an EMBL/GenBank/DDBJ whole genome shotgun (WGS) entry which is preliminary data.</text>
</comment>
<keyword evidence="2" id="KW-0282">Flagellum</keyword>